<evidence type="ECO:0000313" key="2">
    <source>
        <dbReference type="Proteomes" id="UP001283361"/>
    </source>
</evidence>
<comment type="caution">
    <text evidence="1">The sequence shown here is derived from an EMBL/GenBank/DDBJ whole genome shotgun (WGS) entry which is preliminary data.</text>
</comment>
<dbReference type="Proteomes" id="UP001283361">
    <property type="component" value="Unassembled WGS sequence"/>
</dbReference>
<dbReference type="AlphaFoldDB" id="A0AAE1AT74"/>
<organism evidence="1 2">
    <name type="scientific">Elysia crispata</name>
    <name type="common">lettuce slug</name>
    <dbReference type="NCBI Taxonomy" id="231223"/>
    <lineage>
        <taxon>Eukaryota</taxon>
        <taxon>Metazoa</taxon>
        <taxon>Spiralia</taxon>
        <taxon>Lophotrochozoa</taxon>
        <taxon>Mollusca</taxon>
        <taxon>Gastropoda</taxon>
        <taxon>Heterobranchia</taxon>
        <taxon>Euthyneura</taxon>
        <taxon>Panpulmonata</taxon>
        <taxon>Sacoglossa</taxon>
        <taxon>Placobranchoidea</taxon>
        <taxon>Plakobranchidae</taxon>
        <taxon>Elysia</taxon>
    </lineage>
</organism>
<reference evidence="1" key="1">
    <citation type="journal article" date="2023" name="G3 (Bethesda)">
        <title>A reference genome for the long-term kleptoplast-retaining sea slug Elysia crispata morphotype clarki.</title>
        <authorList>
            <person name="Eastman K.E."/>
            <person name="Pendleton A.L."/>
            <person name="Shaikh M.A."/>
            <person name="Suttiyut T."/>
            <person name="Ogas R."/>
            <person name="Tomko P."/>
            <person name="Gavelis G."/>
            <person name="Widhalm J.R."/>
            <person name="Wisecaver J.H."/>
        </authorList>
    </citation>
    <scope>NUCLEOTIDE SEQUENCE</scope>
    <source>
        <strain evidence="1">ECLA1</strain>
    </source>
</reference>
<dbReference type="EMBL" id="JAWDGP010001217">
    <property type="protein sequence ID" value="KAK3793537.1"/>
    <property type="molecule type" value="Genomic_DNA"/>
</dbReference>
<accession>A0AAE1AT74</accession>
<evidence type="ECO:0000313" key="1">
    <source>
        <dbReference type="EMBL" id="KAK3793537.1"/>
    </source>
</evidence>
<sequence>MGGDMLTAFVPNLLKNGRRHAGSICTHPAKNGRRHADSICTLLKMGGDMLAAFVPTPLKQNWEETCWQHLYPPC</sequence>
<name>A0AAE1AT74_9GAST</name>
<gene>
    <name evidence="1" type="ORF">RRG08_023855</name>
</gene>
<protein>
    <submittedName>
        <fullName evidence="1">Uncharacterized protein</fullName>
    </submittedName>
</protein>
<keyword evidence="2" id="KW-1185">Reference proteome</keyword>
<proteinExistence type="predicted"/>